<accession>A0ABW0EV63</accession>
<gene>
    <name evidence="1" type="ORF">ACFPM7_23780</name>
</gene>
<protein>
    <submittedName>
        <fullName evidence="1">Thiomuracin/GE37468 family thiazolyl RiPP peptide</fullName>
    </submittedName>
</protein>
<dbReference type="NCBIfam" id="NF033399">
    <property type="entry name" value="thiazolyl_GetA"/>
    <property type="match status" value="1"/>
</dbReference>
<comment type="caution">
    <text evidence="1">The sequence shown here is derived from an EMBL/GenBank/DDBJ whole genome shotgun (WGS) entry which is preliminary data.</text>
</comment>
<evidence type="ECO:0000313" key="2">
    <source>
        <dbReference type="Proteomes" id="UP001596157"/>
    </source>
</evidence>
<dbReference type="Pfam" id="PF19409">
    <property type="entry name" value="Thiopep_pre"/>
    <property type="match status" value="1"/>
</dbReference>
<dbReference type="RefSeq" id="WP_378249959.1">
    <property type="nucleotide sequence ID" value="NZ_JBHSKF010000014.1"/>
</dbReference>
<evidence type="ECO:0000313" key="1">
    <source>
        <dbReference type="EMBL" id="MFC5290086.1"/>
    </source>
</evidence>
<dbReference type="EMBL" id="JBHSKF010000014">
    <property type="protein sequence ID" value="MFC5290086.1"/>
    <property type="molecule type" value="Genomic_DNA"/>
</dbReference>
<sequence length="62" mass="6266">MDVSAAGFDALPLDVFELVENGSTVESLTAGHGMDEFGASNQTSCSGCCSVMCTCSAGTHES</sequence>
<organism evidence="1 2">
    <name type="scientific">Actinokineospora guangxiensis</name>
    <dbReference type="NCBI Taxonomy" id="1490288"/>
    <lineage>
        <taxon>Bacteria</taxon>
        <taxon>Bacillati</taxon>
        <taxon>Actinomycetota</taxon>
        <taxon>Actinomycetes</taxon>
        <taxon>Pseudonocardiales</taxon>
        <taxon>Pseudonocardiaceae</taxon>
        <taxon>Actinokineospora</taxon>
    </lineage>
</organism>
<keyword evidence="2" id="KW-1185">Reference proteome</keyword>
<proteinExistence type="predicted"/>
<dbReference type="Proteomes" id="UP001596157">
    <property type="component" value="Unassembled WGS sequence"/>
</dbReference>
<name>A0ABW0EV63_9PSEU</name>
<reference evidence="2" key="1">
    <citation type="journal article" date="2019" name="Int. J. Syst. Evol. Microbiol.">
        <title>The Global Catalogue of Microorganisms (GCM) 10K type strain sequencing project: providing services to taxonomists for standard genome sequencing and annotation.</title>
        <authorList>
            <consortium name="The Broad Institute Genomics Platform"/>
            <consortium name="The Broad Institute Genome Sequencing Center for Infectious Disease"/>
            <person name="Wu L."/>
            <person name="Ma J."/>
        </authorList>
    </citation>
    <scope>NUCLEOTIDE SEQUENCE [LARGE SCALE GENOMIC DNA]</scope>
    <source>
        <strain evidence="2">CCUG 59778</strain>
    </source>
</reference>